<dbReference type="GO" id="GO:0016567">
    <property type="term" value="P:protein ubiquitination"/>
    <property type="evidence" value="ECO:0007669"/>
    <property type="project" value="InterPro"/>
</dbReference>
<dbReference type="InterPro" id="IPR044600">
    <property type="entry name" value="ATL1/ATL16-like"/>
</dbReference>
<dbReference type="GO" id="GO:0016020">
    <property type="term" value="C:membrane"/>
    <property type="evidence" value="ECO:0007669"/>
    <property type="project" value="UniProtKB-SubCell"/>
</dbReference>
<evidence type="ECO:0000256" key="16">
    <source>
        <dbReference type="SAM" id="Phobius"/>
    </source>
</evidence>
<reference evidence="18 19" key="1">
    <citation type="submission" date="2024-01" db="EMBL/GenBank/DDBJ databases">
        <authorList>
            <person name="Waweru B."/>
        </authorList>
    </citation>
    <scope>NUCLEOTIDE SEQUENCE [LARGE SCALE GENOMIC DNA]</scope>
</reference>
<evidence type="ECO:0000256" key="4">
    <source>
        <dbReference type="ARBA" id="ARBA00012483"/>
    </source>
</evidence>
<feature type="domain" description="RING-type" evidence="17">
    <location>
        <begin position="96"/>
        <end position="138"/>
    </location>
</feature>
<keyword evidence="11 16" id="KW-1133">Transmembrane helix</keyword>
<evidence type="ECO:0000256" key="14">
    <source>
        <dbReference type="PROSITE-ProRule" id="PRU00175"/>
    </source>
</evidence>
<dbReference type="PANTHER" id="PTHR46913">
    <property type="entry name" value="RING-H2 FINGER PROTEIN ATL16"/>
    <property type="match status" value="1"/>
</dbReference>
<dbReference type="AlphaFoldDB" id="A0AAV1S3M1"/>
<dbReference type="EMBL" id="CAWUPB010001160">
    <property type="protein sequence ID" value="CAK7343282.1"/>
    <property type="molecule type" value="Genomic_DNA"/>
</dbReference>
<dbReference type="Proteomes" id="UP001314170">
    <property type="component" value="Unassembled WGS sequence"/>
</dbReference>
<name>A0AAV1S3M1_9ROSI</name>
<protein>
    <recommendedName>
        <fullName evidence="4">RING-type E3 ubiquitin transferase</fullName>
        <ecNumber evidence="4">2.3.2.27</ecNumber>
    </recommendedName>
</protein>
<keyword evidence="8 14" id="KW-0863">Zinc-finger</keyword>
<dbReference type="Pfam" id="PF13639">
    <property type="entry name" value="zf-RING_2"/>
    <property type="match status" value="1"/>
</dbReference>
<dbReference type="CDD" id="cd16461">
    <property type="entry name" value="RING-H2_EL5-like"/>
    <property type="match status" value="1"/>
</dbReference>
<comment type="pathway">
    <text evidence="3">Protein modification; protein ubiquitination.</text>
</comment>
<dbReference type="InterPro" id="IPR001841">
    <property type="entry name" value="Znf_RING"/>
</dbReference>
<dbReference type="SUPFAM" id="SSF57850">
    <property type="entry name" value="RING/U-box"/>
    <property type="match status" value="1"/>
</dbReference>
<dbReference type="SMART" id="SM01197">
    <property type="entry name" value="FANCL_C"/>
    <property type="match status" value="1"/>
</dbReference>
<evidence type="ECO:0000256" key="12">
    <source>
        <dbReference type="ARBA" id="ARBA00023136"/>
    </source>
</evidence>
<evidence type="ECO:0000256" key="8">
    <source>
        <dbReference type="ARBA" id="ARBA00022771"/>
    </source>
</evidence>
<dbReference type="InterPro" id="IPR013083">
    <property type="entry name" value="Znf_RING/FYVE/PHD"/>
</dbReference>
<sequence length="293" mass="31938">MESVGSETKAGGYFTPLLLSLAGIVATSLVIVAYHVIMTKLCLRRQRRRASTAQSRPMQEGQVGIGVEENVLEAIPIYCYSTENSELQLRVDQSECVICLGELQESDRVRLLPDCGHLFHASCIDDWFSAHTSCPVCRAPIVAPIGTSEVHDRSIGHVEDQSQNSTDQFLGEQGDGDDHNFNASGTSRSSNHSLGHSLSLVLPREGQKAQGSMGLKRSLSMDQSYVIIDIQRERCTDKASSSSCTSNSGTVLIKSGSLGTRSMRQLDRMSSKLLRSFSQLRIGRGASNVILPY</sequence>
<dbReference type="SMART" id="SM00184">
    <property type="entry name" value="RING"/>
    <property type="match status" value="1"/>
</dbReference>
<dbReference type="GO" id="GO:0061630">
    <property type="term" value="F:ubiquitin protein ligase activity"/>
    <property type="evidence" value="ECO:0007669"/>
    <property type="project" value="UniProtKB-EC"/>
</dbReference>
<evidence type="ECO:0000256" key="9">
    <source>
        <dbReference type="ARBA" id="ARBA00022786"/>
    </source>
</evidence>
<organism evidence="18 19">
    <name type="scientific">Dovyalis caffra</name>
    <dbReference type="NCBI Taxonomy" id="77055"/>
    <lineage>
        <taxon>Eukaryota</taxon>
        <taxon>Viridiplantae</taxon>
        <taxon>Streptophyta</taxon>
        <taxon>Embryophyta</taxon>
        <taxon>Tracheophyta</taxon>
        <taxon>Spermatophyta</taxon>
        <taxon>Magnoliopsida</taxon>
        <taxon>eudicotyledons</taxon>
        <taxon>Gunneridae</taxon>
        <taxon>Pentapetalae</taxon>
        <taxon>rosids</taxon>
        <taxon>fabids</taxon>
        <taxon>Malpighiales</taxon>
        <taxon>Salicaceae</taxon>
        <taxon>Flacourtieae</taxon>
        <taxon>Dovyalis</taxon>
    </lineage>
</organism>
<evidence type="ECO:0000256" key="13">
    <source>
        <dbReference type="ARBA" id="ARBA00024209"/>
    </source>
</evidence>
<dbReference type="Gene3D" id="3.30.40.10">
    <property type="entry name" value="Zinc/RING finger domain, C3HC4 (zinc finger)"/>
    <property type="match status" value="1"/>
</dbReference>
<evidence type="ECO:0000256" key="2">
    <source>
        <dbReference type="ARBA" id="ARBA00004167"/>
    </source>
</evidence>
<dbReference type="EC" id="2.3.2.27" evidence="4"/>
<keyword evidence="19" id="KW-1185">Reference proteome</keyword>
<gene>
    <name evidence="18" type="ORF">DCAF_LOCUS17226</name>
</gene>
<keyword evidence="5" id="KW-0808">Transferase</keyword>
<keyword evidence="10" id="KW-0862">Zinc</keyword>
<feature type="region of interest" description="Disordered" evidence="15">
    <location>
        <begin position="157"/>
        <end position="195"/>
    </location>
</feature>
<dbReference type="PANTHER" id="PTHR46913:SF1">
    <property type="entry name" value="RING-H2 FINGER PROTEIN ATL16"/>
    <property type="match status" value="1"/>
</dbReference>
<evidence type="ECO:0000256" key="6">
    <source>
        <dbReference type="ARBA" id="ARBA00022692"/>
    </source>
</evidence>
<evidence type="ECO:0000256" key="7">
    <source>
        <dbReference type="ARBA" id="ARBA00022723"/>
    </source>
</evidence>
<evidence type="ECO:0000313" key="18">
    <source>
        <dbReference type="EMBL" id="CAK7343282.1"/>
    </source>
</evidence>
<keyword evidence="7" id="KW-0479">Metal-binding</keyword>
<dbReference type="PROSITE" id="PS50089">
    <property type="entry name" value="ZF_RING_2"/>
    <property type="match status" value="1"/>
</dbReference>
<evidence type="ECO:0000256" key="5">
    <source>
        <dbReference type="ARBA" id="ARBA00022679"/>
    </source>
</evidence>
<comment type="similarity">
    <text evidence="13">Belongs to the RING-type zinc finger family. ATL subfamily.</text>
</comment>
<keyword evidence="6 16" id="KW-0812">Transmembrane</keyword>
<comment type="catalytic activity">
    <reaction evidence="1">
        <text>S-ubiquitinyl-[E2 ubiquitin-conjugating enzyme]-L-cysteine + [acceptor protein]-L-lysine = [E2 ubiquitin-conjugating enzyme]-L-cysteine + N(6)-ubiquitinyl-[acceptor protein]-L-lysine.</text>
        <dbReference type="EC" id="2.3.2.27"/>
    </reaction>
</comment>
<evidence type="ECO:0000259" key="17">
    <source>
        <dbReference type="PROSITE" id="PS50089"/>
    </source>
</evidence>
<keyword evidence="12 16" id="KW-0472">Membrane</keyword>
<evidence type="ECO:0000313" key="19">
    <source>
        <dbReference type="Proteomes" id="UP001314170"/>
    </source>
</evidence>
<evidence type="ECO:0000256" key="1">
    <source>
        <dbReference type="ARBA" id="ARBA00000900"/>
    </source>
</evidence>
<proteinExistence type="inferred from homology"/>
<accession>A0AAV1S3M1</accession>
<keyword evidence="9" id="KW-0833">Ubl conjugation pathway</keyword>
<feature type="transmembrane region" description="Helical" evidence="16">
    <location>
        <begin position="12"/>
        <end position="37"/>
    </location>
</feature>
<evidence type="ECO:0000256" key="3">
    <source>
        <dbReference type="ARBA" id="ARBA00004906"/>
    </source>
</evidence>
<evidence type="ECO:0000256" key="11">
    <source>
        <dbReference type="ARBA" id="ARBA00022989"/>
    </source>
</evidence>
<dbReference type="GO" id="GO:0008270">
    <property type="term" value="F:zinc ion binding"/>
    <property type="evidence" value="ECO:0007669"/>
    <property type="project" value="UniProtKB-KW"/>
</dbReference>
<evidence type="ECO:0000256" key="15">
    <source>
        <dbReference type="SAM" id="MobiDB-lite"/>
    </source>
</evidence>
<comment type="subcellular location">
    <subcellularLocation>
        <location evidence="2">Membrane</location>
        <topology evidence="2">Single-pass membrane protein</topology>
    </subcellularLocation>
</comment>
<comment type="caution">
    <text evidence="18">The sequence shown here is derived from an EMBL/GenBank/DDBJ whole genome shotgun (WGS) entry which is preliminary data.</text>
</comment>
<evidence type="ECO:0000256" key="10">
    <source>
        <dbReference type="ARBA" id="ARBA00022833"/>
    </source>
</evidence>